<evidence type="ECO:0000313" key="1">
    <source>
        <dbReference type="EMBL" id="KKQ70591.1"/>
    </source>
</evidence>
<reference evidence="1 2" key="1">
    <citation type="journal article" date="2015" name="Nature">
        <title>rRNA introns, odd ribosomes, and small enigmatic genomes across a large radiation of phyla.</title>
        <authorList>
            <person name="Brown C.T."/>
            <person name="Hug L.A."/>
            <person name="Thomas B.C."/>
            <person name="Sharon I."/>
            <person name="Castelle C.J."/>
            <person name="Singh A."/>
            <person name="Wilkins M.J."/>
            <person name="Williams K.H."/>
            <person name="Banfield J.F."/>
        </authorList>
    </citation>
    <scope>NUCLEOTIDE SEQUENCE [LARGE SCALE GENOMIC DNA]</scope>
</reference>
<name>A0A0G0N0I4_9BACT</name>
<dbReference type="SUPFAM" id="SSF51621">
    <property type="entry name" value="Phosphoenolpyruvate/pyruvate domain"/>
    <property type="match status" value="1"/>
</dbReference>
<dbReference type="Proteomes" id="UP000034022">
    <property type="component" value="Unassembled WGS sequence"/>
</dbReference>
<dbReference type="Gene3D" id="3.20.20.60">
    <property type="entry name" value="Phosphoenolpyruvate-binding domains"/>
    <property type="match status" value="1"/>
</dbReference>
<protein>
    <submittedName>
        <fullName evidence="1">Uncharacterized protein</fullName>
    </submittedName>
</protein>
<evidence type="ECO:0000313" key="2">
    <source>
        <dbReference type="Proteomes" id="UP000034022"/>
    </source>
</evidence>
<proteinExistence type="predicted"/>
<dbReference type="GO" id="GO:0003824">
    <property type="term" value="F:catalytic activity"/>
    <property type="evidence" value="ECO:0007669"/>
    <property type="project" value="InterPro"/>
</dbReference>
<gene>
    <name evidence="1" type="ORF">US91_C0004G0076</name>
</gene>
<dbReference type="InterPro" id="IPR015813">
    <property type="entry name" value="Pyrv/PenolPyrv_kinase-like_dom"/>
</dbReference>
<dbReference type="EMBL" id="LBUU01000004">
    <property type="protein sequence ID" value="KKQ70591.1"/>
    <property type="molecule type" value="Genomic_DNA"/>
</dbReference>
<sequence>MKIIATIPPPVNENCYNVAKHPLVAEARFNTGSHGKTSCSPFENLEQLQRLMDGKRLYIDLKGRQLRVNRWSNPLHGAIVLNRKIEVDLPAQLWLRGENNPLVIAEIKGSKVFTQTNPQYATGAGQAANVIGNNLKIKGKYLTRLDEEYIQASRKLGIHDYMLSYVECGQDIDDVYDIDPKAKAHIKIESLPGINFIGSPDFAEYGFDVSIVAARDDLVLEMQKSKNIIDALKTIIKIDTNAIVASRLLESLTHSDSISLADLEDVYLMELFGYKNFMLSDGICANKEAFGMAMDFFQAYLTE</sequence>
<comment type="caution">
    <text evidence="1">The sequence shown here is derived from an EMBL/GenBank/DDBJ whole genome shotgun (WGS) entry which is preliminary data.</text>
</comment>
<dbReference type="AlphaFoldDB" id="A0A0G0N0I4"/>
<accession>A0A0G0N0I4</accession>
<organism evidence="1 2">
    <name type="scientific">Candidatus Falkowbacteria bacterium GW2011_GWE1_38_31</name>
    <dbReference type="NCBI Taxonomy" id="1618638"/>
    <lineage>
        <taxon>Bacteria</taxon>
        <taxon>Candidatus Falkowiibacteriota</taxon>
    </lineage>
</organism>
<dbReference type="InterPro" id="IPR040442">
    <property type="entry name" value="Pyrv_kinase-like_dom_sf"/>
</dbReference>